<dbReference type="STRING" id="146018.BN2156_04282"/>
<organism evidence="2 3">
    <name type="scientific">Mycolicibacterium neworleansense</name>
    <dbReference type="NCBI Taxonomy" id="146018"/>
    <lineage>
        <taxon>Bacteria</taxon>
        <taxon>Bacillati</taxon>
        <taxon>Actinomycetota</taxon>
        <taxon>Actinomycetes</taxon>
        <taxon>Mycobacteriales</taxon>
        <taxon>Mycobacteriaceae</taxon>
        <taxon>Mycolicibacterium</taxon>
    </lineage>
</organism>
<keyword evidence="3" id="KW-1185">Reference proteome</keyword>
<name>A0A0H5RV31_9MYCO</name>
<dbReference type="RefSeq" id="WP_090516907.1">
    <property type="nucleotide sequence ID" value="NZ_CWKH01000002.1"/>
</dbReference>
<feature type="chain" id="PRO_5039010158" description="Secreted protein" evidence="1">
    <location>
        <begin position="21"/>
        <end position="168"/>
    </location>
</feature>
<gene>
    <name evidence="2" type="ORF">BN2156_04282</name>
</gene>
<dbReference type="Pfam" id="PF04314">
    <property type="entry name" value="PCuAC"/>
    <property type="match status" value="1"/>
</dbReference>
<dbReference type="PANTHER" id="PTHR36302:SF1">
    <property type="entry name" value="COPPER CHAPERONE PCU(A)C"/>
    <property type="match status" value="1"/>
</dbReference>
<dbReference type="PANTHER" id="PTHR36302">
    <property type="entry name" value="BLR7088 PROTEIN"/>
    <property type="match status" value="1"/>
</dbReference>
<dbReference type="InterPro" id="IPR007410">
    <property type="entry name" value="LpqE-like"/>
</dbReference>
<dbReference type="InterPro" id="IPR058248">
    <property type="entry name" value="Lxx211020-like"/>
</dbReference>
<dbReference type="SUPFAM" id="SSF110087">
    <property type="entry name" value="DR1885-like metal-binding protein"/>
    <property type="match status" value="1"/>
</dbReference>
<dbReference type="OrthoDB" id="9796962at2"/>
<dbReference type="InterPro" id="IPR036182">
    <property type="entry name" value="PCuAC_sf"/>
</dbReference>
<keyword evidence="1" id="KW-0732">Signal</keyword>
<sequence precursor="true">MSRVAAVLTATALTVAVGLAACTESHHDEKMAETVQVSEQWASAADSGMTAVFGTLANTGHHDVRIVSATSPAAGMVELHEVVGDGGGSKTMRPKEGGLTIAAGGSHELAPGGDHLMLMDLKEPLQPGADVPVSLVFEDGSSLPMTAQVRDFAGGNENYQPSSPHGHG</sequence>
<dbReference type="EMBL" id="CWKH01000002">
    <property type="protein sequence ID" value="CRZ17397.1"/>
    <property type="molecule type" value="Genomic_DNA"/>
</dbReference>
<evidence type="ECO:0000256" key="1">
    <source>
        <dbReference type="SAM" id="SignalP"/>
    </source>
</evidence>
<dbReference type="Proteomes" id="UP000199147">
    <property type="component" value="Unassembled WGS sequence"/>
</dbReference>
<evidence type="ECO:0008006" key="4">
    <source>
        <dbReference type="Google" id="ProtNLM"/>
    </source>
</evidence>
<protein>
    <recommendedName>
        <fullName evidence="4">Secreted protein</fullName>
    </recommendedName>
</protein>
<evidence type="ECO:0000313" key="3">
    <source>
        <dbReference type="Proteomes" id="UP000199147"/>
    </source>
</evidence>
<reference evidence="3" key="1">
    <citation type="submission" date="2015-07" db="EMBL/GenBank/DDBJ databases">
        <authorList>
            <person name="Urmite Genomes"/>
        </authorList>
    </citation>
    <scope>NUCLEOTIDE SEQUENCE [LARGE SCALE GENOMIC DNA]</scope>
    <source>
        <strain evidence="3">type strain: ATCC 49404</strain>
    </source>
</reference>
<feature type="signal peptide" evidence="1">
    <location>
        <begin position="1"/>
        <end position="20"/>
    </location>
</feature>
<proteinExistence type="predicted"/>
<dbReference type="PROSITE" id="PS51257">
    <property type="entry name" value="PROKAR_LIPOPROTEIN"/>
    <property type="match status" value="1"/>
</dbReference>
<evidence type="ECO:0000313" key="2">
    <source>
        <dbReference type="EMBL" id="CRZ17397.1"/>
    </source>
</evidence>
<dbReference type="Gene3D" id="2.60.40.1890">
    <property type="entry name" value="PCu(A)C copper chaperone"/>
    <property type="match status" value="1"/>
</dbReference>
<accession>A0A0H5RV31</accession>
<dbReference type="AlphaFoldDB" id="A0A0H5RV31"/>